<evidence type="ECO:0000256" key="5">
    <source>
        <dbReference type="ARBA" id="ARBA00022989"/>
    </source>
</evidence>
<evidence type="ECO:0000256" key="3">
    <source>
        <dbReference type="ARBA" id="ARBA00022475"/>
    </source>
</evidence>
<dbReference type="Gene3D" id="4.10.1240.10">
    <property type="entry name" value="GPCR, family 2, extracellular hormone receptor domain"/>
    <property type="match status" value="1"/>
</dbReference>
<dbReference type="GO" id="GO:0005886">
    <property type="term" value="C:plasma membrane"/>
    <property type="evidence" value="ECO:0007669"/>
    <property type="project" value="UniProtKB-SubCell"/>
</dbReference>
<dbReference type="CDD" id="cd15041">
    <property type="entry name" value="7tmB1_hormone_R"/>
    <property type="match status" value="1"/>
</dbReference>
<dbReference type="AlphaFoldDB" id="A0A6P4ZXN1"/>
<dbReference type="PROSITE" id="PS50227">
    <property type="entry name" value="G_PROTEIN_RECEP_F2_3"/>
    <property type="match status" value="1"/>
</dbReference>
<dbReference type="InterPro" id="IPR017983">
    <property type="entry name" value="GPCR_2_secretin-like_CS"/>
</dbReference>
<dbReference type="OrthoDB" id="5967113at2759"/>
<evidence type="ECO:0000259" key="13">
    <source>
        <dbReference type="PROSITE" id="PS50261"/>
    </source>
</evidence>
<dbReference type="GO" id="GO:0007166">
    <property type="term" value="P:cell surface receptor signaling pathway"/>
    <property type="evidence" value="ECO:0007669"/>
    <property type="project" value="InterPro"/>
</dbReference>
<feature type="domain" description="G-protein coupled receptors family 2 profile 1" evidence="12">
    <location>
        <begin position="49"/>
        <end position="124"/>
    </location>
</feature>
<dbReference type="Pfam" id="PF00002">
    <property type="entry name" value="7tm_2"/>
    <property type="match status" value="1"/>
</dbReference>
<dbReference type="SUPFAM" id="SSF81321">
    <property type="entry name" value="Family A G protein-coupled receptor-like"/>
    <property type="match status" value="1"/>
</dbReference>
<dbReference type="InterPro" id="IPR000832">
    <property type="entry name" value="GPCR_2_secretin-like"/>
</dbReference>
<evidence type="ECO:0000256" key="1">
    <source>
        <dbReference type="ARBA" id="ARBA00004651"/>
    </source>
</evidence>
<keyword evidence="4 11" id="KW-0812">Transmembrane</keyword>
<reference evidence="15" key="1">
    <citation type="submission" date="2025-08" db="UniProtKB">
        <authorList>
            <consortium name="RefSeq"/>
        </authorList>
    </citation>
    <scope>IDENTIFICATION</scope>
    <source>
        <tissue evidence="15">Gonad</tissue>
    </source>
</reference>
<organism evidence="14 15">
    <name type="scientific">Branchiostoma belcheri</name>
    <name type="common">Amphioxus</name>
    <dbReference type="NCBI Taxonomy" id="7741"/>
    <lineage>
        <taxon>Eukaryota</taxon>
        <taxon>Metazoa</taxon>
        <taxon>Chordata</taxon>
        <taxon>Cephalochordata</taxon>
        <taxon>Leptocardii</taxon>
        <taxon>Amphioxiformes</taxon>
        <taxon>Branchiostomatidae</taxon>
        <taxon>Branchiostoma</taxon>
    </lineage>
</organism>
<dbReference type="GeneID" id="109486539"/>
<protein>
    <submittedName>
        <fullName evidence="15">Corticotropin-releasing factor receptor 2-like</fullName>
    </submittedName>
</protein>
<keyword evidence="7 11" id="KW-0472">Membrane</keyword>
<evidence type="ECO:0000313" key="14">
    <source>
        <dbReference type="Proteomes" id="UP000515135"/>
    </source>
</evidence>
<keyword evidence="3" id="KW-1003">Cell membrane</keyword>
<name>A0A6P4ZXN1_BRABE</name>
<dbReference type="PROSITE" id="PS00649">
    <property type="entry name" value="G_PROTEIN_RECEP_F2_1"/>
    <property type="match status" value="1"/>
</dbReference>
<evidence type="ECO:0000256" key="7">
    <source>
        <dbReference type="ARBA" id="ARBA00023136"/>
    </source>
</evidence>
<dbReference type="SUPFAM" id="SSF111418">
    <property type="entry name" value="Hormone receptor domain"/>
    <property type="match status" value="1"/>
</dbReference>
<keyword evidence="5 11" id="KW-1133">Transmembrane helix</keyword>
<dbReference type="InterPro" id="IPR050332">
    <property type="entry name" value="GPCR_2"/>
</dbReference>
<dbReference type="PANTHER" id="PTHR45620">
    <property type="entry name" value="PDF RECEPTOR-LIKE PROTEIN-RELATED"/>
    <property type="match status" value="1"/>
</dbReference>
<keyword evidence="8" id="KW-0675">Receptor</keyword>
<evidence type="ECO:0000256" key="9">
    <source>
        <dbReference type="ARBA" id="ARBA00023180"/>
    </source>
</evidence>
<dbReference type="GO" id="GO:0007188">
    <property type="term" value="P:adenylate cyclase-modulating G protein-coupled receptor signaling pathway"/>
    <property type="evidence" value="ECO:0007669"/>
    <property type="project" value="TreeGrafter"/>
</dbReference>
<dbReference type="Proteomes" id="UP000515135">
    <property type="component" value="Unplaced"/>
</dbReference>
<gene>
    <name evidence="15" type="primary">LOC109486539</name>
</gene>
<dbReference type="PRINTS" id="PR00249">
    <property type="entry name" value="GPCRSECRETIN"/>
</dbReference>
<feature type="transmembrane region" description="Helical" evidence="11">
    <location>
        <begin position="258"/>
        <end position="284"/>
    </location>
</feature>
<feature type="transmembrane region" description="Helical" evidence="11">
    <location>
        <begin position="219"/>
        <end position="237"/>
    </location>
</feature>
<dbReference type="RefSeq" id="XP_019645935.1">
    <property type="nucleotide sequence ID" value="XM_019790376.1"/>
</dbReference>
<evidence type="ECO:0000256" key="2">
    <source>
        <dbReference type="ARBA" id="ARBA00005314"/>
    </source>
</evidence>
<dbReference type="InterPro" id="IPR036445">
    <property type="entry name" value="GPCR_2_extracell_dom_sf"/>
</dbReference>
<evidence type="ECO:0000256" key="11">
    <source>
        <dbReference type="SAM" id="Phobius"/>
    </source>
</evidence>
<keyword evidence="14" id="KW-1185">Reference proteome</keyword>
<dbReference type="GO" id="GO:0008528">
    <property type="term" value="F:G protein-coupled peptide receptor activity"/>
    <property type="evidence" value="ECO:0007669"/>
    <property type="project" value="TreeGrafter"/>
</dbReference>
<evidence type="ECO:0000256" key="10">
    <source>
        <dbReference type="ARBA" id="ARBA00023224"/>
    </source>
</evidence>
<dbReference type="Pfam" id="PF02793">
    <property type="entry name" value="HRM"/>
    <property type="match status" value="1"/>
</dbReference>
<keyword evidence="9" id="KW-0325">Glycoprotein</keyword>
<keyword evidence="10" id="KW-0807">Transducer</keyword>
<feature type="transmembrane region" description="Helical" evidence="11">
    <location>
        <begin position="178"/>
        <end position="199"/>
    </location>
</feature>
<evidence type="ECO:0000256" key="6">
    <source>
        <dbReference type="ARBA" id="ARBA00023040"/>
    </source>
</evidence>
<accession>A0A6P4ZXN1</accession>
<feature type="domain" description="G-protein coupled receptors family 2 profile 2" evidence="13">
    <location>
        <begin position="141"/>
        <end position="395"/>
    </location>
</feature>
<keyword evidence="6" id="KW-0297">G-protein coupled receptor</keyword>
<dbReference type="PROSITE" id="PS00650">
    <property type="entry name" value="G_PROTEIN_RECEP_F2_2"/>
    <property type="match status" value="1"/>
</dbReference>
<sequence>MAEDNSTGLWTLTTQVAHTLKEAAMESYTAVLANGTYVFLKELIITEEECLGADFDIPEGDYCNSTWDRIYCWPPVAAGTTVYLPCPEHKGYDGSKILAYRTCNQTGQWLWGPWTNYTACLPHKLPPEPPVKELPILTFVVRDIYFYGSCMSLAFLLATVFIYYYLRRLSSSGRITIHKNLAISFLLYYILSVVLFEPYINTPENIDDSYRQVPGLCEFLVGASRYFFTTNVFWMFVEGLHLHKRIAVAVFSAETNMLLYSAIGWGIPSLLVVAWSVVMVMFHAQACWDQYNQLPYAWILSGPIYLVLLVNLAFLINIIRILVQKLKEKQTVESQQVTKAAKATLILFPLLGVPHLLLIYDPADGGAGQWIYQIFNAFMQAMQGVFIAVIYCFFDLEVQREFRRIIGRWSRRRSSTLRRTSSSAMTRQSHRPLAVDRSFDRSISYSGSFRMHSMRRGVDSGCPRSTTDDWYPGHSCCSAGQRVEAPNNLRPISADIC</sequence>
<proteinExistence type="inferred from homology"/>
<dbReference type="Gene3D" id="1.20.1070.10">
    <property type="entry name" value="Rhodopsin 7-helix transmembrane proteins"/>
    <property type="match status" value="1"/>
</dbReference>
<evidence type="ECO:0000313" key="15">
    <source>
        <dbReference type="RefSeq" id="XP_019645935.1"/>
    </source>
</evidence>
<evidence type="ECO:0000256" key="4">
    <source>
        <dbReference type="ARBA" id="ARBA00022692"/>
    </source>
</evidence>
<comment type="subcellular location">
    <subcellularLocation>
        <location evidence="1">Cell membrane</location>
        <topology evidence="1">Multi-pass membrane protein</topology>
    </subcellularLocation>
</comment>
<dbReference type="PROSITE" id="PS50261">
    <property type="entry name" value="G_PROTEIN_RECEP_F2_4"/>
    <property type="match status" value="1"/>
</dbReference>
<evidence type="ECO:0000259" key="12">
    <source>
        <dbReference type="PROSITE" id="PS50227"/>
    </source>
</evidence>
<feature type="transmembrane region" description="Helical" evidence="11">
    <location>
        <begin position="340"/>
        <end position="358"/>
    </location>
</feature>
<dbReference type="InterPro" id="IPR001879">
    <property type="entry name" value="GPCR_2_extracellular_dom"/>
</dbReference>
<comment type="similarity">
    <text evidence="2">Belongs to the G-protein coupled receptor 2 family.</text>
</comment>
<dbReference type="KEGG" id="bbel:109486539"/>
<feature type="transmembrane region" description="Helical" evidence="11">
    <location>
        <begin position="370"/>
        <end position="394"/>
    </location>
</feature>
<dbReference type="PANTHER" id="PTHR45620:SF40">
    <property type="entry name" value="CORTICOTROPIN-RELEASING FACTOR RECEPTOR 2-LIKE ISOFORM X1"/>
    <property type="match status" value="1"/>
</dbReference>
<feature type="transmembrane region" description="Helical" evidence="11">
    <location>
        <begin position="296"/>
        <end position="319"/>
    </location>
</feature>
<dbReference type="SMART" id="SM00008">
    <property type="entry name" value="HormR"/>
    <property type="match status" value="1"/>
</dbReference>
<feature type="transmembrane region" description="Helical" evidence="11">
    <location>
        <begin position="144"/>
        <end position="166"/>
    </location>
</feature>
<dbReference type="InterPro" id="IPR017981">
    <property type="entry name" value="GPCR_2-like_7TM"/>
</dbReference>
<evidence type="ECO:0000256" key="8">
    <source>
        <dbReference type="ARBA" id="ARBA00023170"/>
    </source>
</evidence>